<keyword evidence="6" id="KW-0808">Transferase</keyword>
<feature type="transmembrane region" description="Helical" evidence="5">
    <location>
        <begin position="216"/>
        <end position="234"/>
    </location>
</feature>
<evidence type="ECO:0000256" key="1">
    <source>
        <dbReference type="ARBA" id="ARBA00004127"/>
    </source>
</evidence>
<keyword evidence="6" id="KW-0489">Methyltransferase</keyword>
<reference evidence="6 7" key="1">
    <citation type="submission" date="2018-03" db="EMBL/GenBank/DDBJ databases">
        <title>Adhaeribacter sp. HMF7605 Genome sequencing and assembly.</title>
        <authorList>
            <person name="Kang H."/>
            <person name="Kang J."/>
            <person name="Cha I."/>
            <person name="Kim H."/>
            <person name="Joh K."/>
        </authorList>
    </citation>
    <scope>NUCLEOTIDE SEQUENCE [LARGE SCALE GENOMIC DNA]</scope>
    <source>
        <strain evidence="6 7">HMF7605</strain>
    </source>
</reference>
<organism evidence="6 7">
    <name type="scientific">Adhaeribacter arboris</name>
    <dbReference type="NCBI Taxonomy" id="2072846"/>
    <lineage>
        <taxon>Bacteria</taxon>
        <taxon>Pseudomonadati</taxon>
        <taxon>Bacteroidota</taxon>
        <taxon>Cytophagia</taxon>
        <taxon>Cytophagales</taxon>
        <taxon>Hymenobacteraceae</taxon>
        <taxon>Adhaeribacter</taxon>
    </lineage>
</organism>
<evidence type="ECO:0000256" key="4">
    <source>
        <dbReference type="ARBA" id="ARBA00023136"/>
    </source>
</evidence>
<evidence type="ECO:0000256" key="3">
    <source>
        <dbReference type="ARBA" id="ARBA00022989"/>
    </source>
</evidence>
<name>A0A2T2YKX2_9BACT</name>
<feature type="transmembrane region" description="Helical" evidence="5">
    <location>
        <begin position="20"/>
        <end position="36"/>
    </location>
</feature>
<keyword evidence="3 5" id="KW-1133">Transmembrane helix</keyword>
<sequence>MPLREEFESSGNWLFRRRGWLPLLLYPLAIALLYFYPEKTYACVTSTLWGAFCLLISLVGLFIRAITVGHTPKGTSGRNTDKQIAECLNHTGIYSVVRHPLYLGNFLMWLGLFLFMGIWWFVVICALAYWLYYERIMFAEEEFLRRSYSSAYENWARQTPAFFPRFSGWRSSNLPFSLRNVLKREYNGLFAMVISFTALNALSHLMVHHRFQVDKFWQIVFGLGTVLFLILRSLKKYTHVLEIAGR</sequence>
<dbReference type="OrthoDB" id="9809773at2"/>
<evidence type="ECO:0000256" key="2">
    <source>
        <dbReference type="ARBA" id="ARBA00022692"/>
    </source>
</evidence>
<feature type="transmembrane region" description="Helical" evidence="5">
    <location>
        <begin position="106"/>
        <end position="132"/>
    </location>
</feature>
<dbReference type="InterPro" id="IPR007318">
    <property type="entry name" value="Phopholipid_MeTrfase"/>
</dbReference>
<feature type="transmembrane region" description="Helical" evidence="5">
    <location>
        <begin position="48"/>
        <end position="66"/>
    </location>
</feature>
<comment type="subcellular location">
    <subcellularLocation>
        <location evidence="1">Endomembrane system</location>
        <topology evidence="1">Multi-pass membrane protein</topology>
    </subcellularLocation>
</comment>
<dbReference type="PANTHER" id="PTHR12714:SF9">
    <property type="entry name" value="PROTEIN-S-ISOPRENYLCYSTEINE O-METHYLTRANSFERASE"/>
    <property type="match status" value="1"/>
</dbReference>
<gene>
    <name evidence="6" type="ORF">AHMF7605_22990</name>
</gene>
<dbReference type="PANTHER" id="PTHR12714">
    <property type="entry name" value="PROTEIN-S ISOPRENYLCYSTEINE O-METHYLTRANSFERASE"/>
    <property type="match status" value="1"/>
</dbReference>
<evidence type="ECO:0000256" key="5">
    <source>
        <dbReference type="SAM" id="Phobius"/>
    </source>
</evidence>
<dbReference type="GO" id="GO:0008168">
    <property type="term" value="F:methyltransferase activity"/>
    <property type="evidence" value="ECO:0007669"/>
    <property type="project" value="UniProtKB-KW"/>
</dbReference>
<dbReference type="GO" id="GO:0012505">
    <property type="term" value="C:endomembrane system"/>
    <property type="evidence" value="ECO:0007669"/>
    <property type="project" value="UniProtKB-SubCell"/>
</dbReference>
<dbReference type="Gene3D" id="1.20.120.1630">
    <property type="match status" value="1"/>
</dbReference>
<protein>
    <submittedName>
        <fullName evidence="6">Lipid A phosphate methyltransferase</fullName>
    </submittedName>
</protein>
<dbReference type="EMBL" id="PYFT01000001">
    <property type="protein sequence ID" value="PSR56164.1"/>
    <property type="molecule type" value="Genomic_DNA"/>
</dbReference>
<proteinExistence type="predicted"/>
<evidence type="ECO:0000313" key="7">
    <source>
        <dbReference type="Proteomes" id="UP000240357"/>
    </source>
</evidence>
<dbReference type="GO" id="GO:0032259">
    <property type="term" value="P:methylation"/>
    <property type="evidence" value="ECO:0007669"/>
    <property type="project" value="UniProtKB-KW"/>
</dbReference>
<keyword evidence="2 5" id="KW-0812">Transmembrane</keyword>
<keyword evidence="7" id="KW-1185">Reference proteome</keyword>
<dbReference type="RefSeq" id="WP_106932342.1">
    <property type="nucleotide sequence ID" value="NZ_PYFT01000001.1"/>
</dbReference>
<keyword evidence="4 5" id="KW-0472">Membrane</keyword>
<dbReference type="Proteomes" id="UP000240357">
    <property type="component" value="Unassembled WGS sequence"/>
</dbReference>
<evidence type="ECO:0000313" key="6">
    <source>
        <dbReference type="EMBL" id="PSR56164.1"/>
    </source>
</evidence>
<dbReference type="Pfam" id="PF04191">
    <property type="entry name" value="PEMT"/>
    <property type="match status" value="1"/>
</dbReference>
<comment type="caution">
    <text evidence="6">The sequence shown here is derived from an EMBL/GenBank/DDBJ whole genome shotgun (WGS) entry which is preliminary data.</text>
</comment>
<feature type="transmembrane region" description="Helical" evidence="5">
    <location>
        <begin position="186"/>
        <end position="204"/>
    </location>
</feature>
<dbReference type="AlphaFoldDB" id="A0A2T2YKX2"/>
<accession>A0A2T2YKX2</accession>